<feature type="chain" id="PRO_5001512796" description="Ricin B lectin domain-containing protein" evidence="1">
    <location>
        <begin position="20"/>
        <end position="174"/>
    </location>
</feature>
<dbReference type="HOGENOM" id="CLU_1626616_0_0_1"/>
<accession>A0A022XSS1</accession>
<evidence type="ECO:0000313" key="2">
    <source>
        <dbReference type="EMBL" id="EZF73564.1"/>
    </source>
</evidence>
<reference evidence="2 3" key="1">
    <citation type="submission" date="2014-02" db="EMBL/GenBank/DDBJ databases">
        <title>The Genome Sequence of Trichophyton rubrum (morphotype soudanense) CBS 452.61.</title>
        <authorList>
            <consortium name="The Broad Institute Genomics Platform"/>
            <person name="Cuomo C.A."/>
            <person name="White T.C."/>
            <person name="Graser Y."/>
            <person name="Martinez-Rossi N."/>
            <person name="Heitman J."/>
            <person name="Young S.K."/>
            <person name="Zeng Q."/>
            <person name="Gargeya S."/>
            <person name="Abouelleil A."/>
            <person name="Alvarado L."/>
            <person name="Chapman S.B."/>
            <person name="Gainer-Dewar J."/>
            <person name="Goldberg J."/>
            <person name="Griggs A."/>
            <person name="Gujja S."/>
            <person name="Hansen M."/>
            <person name="Howarth C."/>
            <person name="Imamovic A."/>
            <person name="Larimer J."/>
            <person name="Martinez D."/>
            <person name="Murphy C."/>
            <person name="Pearson M.D."/>
            <person name="Persinoti G."/>
            <person name="Poon T."/>
            <person name="Priest M."/>
            <person name="Roberts A.D."/>
            <person name="Saif S."/>
            <person name="Shea T.D."/>
            <person name="Sykes S.N."/>
            <person name="Wortman J."/>
            <person name="Nusbaum C."/>
            <person name="Birren B."/>
        </authorList>
    </citation>
    <scope>NUCLEOTIDE SEQUENCE [LARGE SCALE GENOMIC DNA]</scope>
    <source>
        <strain evidence="2 3">CBS 452.61</strain>
    </source>
</reference>
<dbReference type="Proteomes" id="UP000023623">
    <property type="component" value="Unassembled WGS sequence"/>
</dbReference>
<organism evidence="2 3">
    <name type="scientific">Trichophyton soudanense CBS 452.61</name>
    <dbReference type="NCBI Taxonomy" id="1215331"/>
    <lineage>
        <taxon>Eukaryota</taxon>
        <taxon>Fungi</taxon>
        <taxon>Dikarya</taxon>
        <taxon>Ascomycota</taxon>
        <taxon>Pezizomycotina</taxon>
        <taxon>Eurotiomycetes</taxon>
        <taxon>Eurotiomycetidae</taxon>
        <taxon>Onygenales</taxon>
        <taxon>Arthrodermataceae</taxon>
        <taxon>Trichophyton</taxon>
    </lineage>
</organism>
<protein>
    <recommendedName>
        <fullName evidence="4">Ricin B lectin domain-containing protein</fullName>
    </recommendedName>
</protein>
<dbReference type="OrthoDB" id="4171942at2759"/>
<evidence type="ECO:0000313" key="3">
    <source>
        <dbReference type="Proteomes" id="UP000023623"/>
    </source>
</evidence>
<sequence length="174" mass="19970">MILISTVVLFLLAYRPATASTVTYYIEQPLNTSFTVYDEFNGHILGLGVAGDGLLEVQPNSTTQWHFEQIFDYNYIIRESNSNRYIYVPDPKLGSLATVSKTAATVIDPTVYDNAQYKFYVRHEGPGLFFTVERHSTEQPNRYVIKLRENTDGKRQDFTFIKPQKKSNQIRATI</sequence>
<name>A0A022XSS1_TRISD</name>
<keyword evidence="1" id="KW-0732">Signal</keyword>
<proteinExistence type="predicted"/>
<feature type="signal peptide" evidence="1">
    <location>
        <begin position="1"/>
        <end position="19"/>
    </location>
</feature>
<evidence type="ECO:0008006" key="4">
    <source>
        <dbReference type="Google" id="ProtNLM"/>
    </source>
</evidence>
<evidence type="ECO:0000256" key="1">
    <source>
        <dbReference type="SAM" id="SignalP"/>
    </source>
</evidence>
<dbReference type="EMBL" id="KK208857">
    <property type="protein sequence ID" value="EZF73564.1"/>
    <property type="molecule type" value="Genomic_DNA"/>
</dbReference>
<dbReference type="AlphaFoldDB" id="A0A022XSS1"/>
<gene>
    <name evidence="2" type="ORF">H105_04619</name>
</gene>
<keyword evidence="3" id="KW-1185">Reference proteome</keyword>